<evidence type="ECO:0000256" key="1">
    <source>
        <dbReference type="SAM" id="MobiDB-lite"/>
    </source>
</evidence>
<reference evidence="3 4" key="1">
    <citation type="journal article" date="2024" name="Nat. Commun.">
        <title>Phylogenomics reveals the evolutionary origins of lichenization in chlorophyte algae.</title>
        <authorList>
            <person name="Puginier C."/>
            <person name="Libourel C."/>
            <person name="Otte J."/>
            <person name="Skaloud P."/>
            <person name="Haon M."/>
            <person name="Grisel S."/>
            <person name="Petersen M."/>
            <person name="Berrin J.G."/>
            <person name="Delaux P.M."/>
            <person name="Dal Grande F."/>
            <person name="Keller J."/>
        </authorList>
    </citation>
    <scope>NUCLEOTIDE SEQUENCE [LARGE SCALE GENOMIC DNA]</scope>
    <source>
        <strain evidence="3 4">SAG 2043</strain>
    </source>
</reference>
<name>A0AAW1QG85_9CHLO</name>
<comment type="caution">
    <text evidence="3">The sequence shown here is derived from an EMBL/GenBank/DDBJ whole genome shotgun (WGS) entry which is preliminary data.</text>
</comment>
<evidence type="ECO:0000256" key="2">
    <source>
        <dbReference type="SAM" id="Phobius"/>
    </source>
</evidence>
<keyword evidence="2" id="KW-0472">Membrane</keyword>
<evidence type="ECO:0000313" key="4">
    <source>
        <dbReference type="Proteomes" id="UP001489004"/>
    </source>
</evidence>
<gene>
    <name evidence="3" type="ORF">WJX72_010662</name>
</gene>
<keyword evidence="4" id="KW-1185">Reference proteome</keyword>
<accession>A0AAW1QG85</accession>
<dbReference type="AlphaFoldDB" id="A0AAW1QG85"/>
<keyword evidence="2" id="KW-1133">Transmembrane helix</keyword>
<feature type="transmembrane region" description="Helical" evidence="2">
    <location>
        <begin position="142"/>
        <end position="163"/>
    </location>
</feature>
<dbReference type="Proteomes" id="UP001489004">
    <property type="component" value="Unassembled WGS sequence"/>
</dbReference>
<dbReference type="EMBL" id="JALJOR010000003">
    <property type="protein sequence ID" value="KAK9820467.1"/>
    <property type="molecule type" value="Genomic_DNA"/>
</dbReference>
<proteinExistence type="predicted"/>
<feature type="region of interest" description="Disordered" evidence="1">
    <location>
        <begin position="115"/>
        <end position="138"/>
    </location>
</feature>
<protein>
    <submittedName>
        <fullName evidence="3">Uncharacterized protein</fullName>
    </submittedName>
</protein>
<sequence length="492" mass="52594">MMSATPPPRPSGCVDGFEMIEGPAAKTECAAQKKEAAKAREVGSDPRSAEGLFFQTEGLRTPPLKLEAVSAPSDRPAPAAIAEAPTSQAVFKTDQIKSYPVSKEAWAQLCQDATAPLHKPSEDSKATRSGSQGTTTRRRTSLCGIASSISSVLLMAALIFAALRLAPLAHRSALAAACAHLPAGLPPPLTCPAPPPTPPFGIAIQRASQMADSLASQLEGGQLPAPLRLTKQQLQYENLAIQVRLEGAPLAARAVLVDRLWDCARLCETAAGQLRQVTAAARGAVDNLYMYSQIVAAQLAAEDRVWSADKMGRQWERFVALAHDELQAVLLEHVVPSMTTLAELHSSSLSAKGGLRQERWQLWQHEADRGLFQVLGEAVGYNLKRKTMADGALEDLEKGEDNVVGAMAELAAMKHSLESFQAELNVMRKFMKVVGAIEIPLAAQRQFIEAGLSSLQDSSARLKARRDSERPSNLPAVVSMPNAACESDAGDC</sequence>
<organism evidence="3 4">
    <name type="scientific">[Myrmecia] bisecta</name>
    <dbReference type="NCBI Taxonomy" id="41462"/>
    <lineage>
        <taxon>Eukaryota</taxon>
        <taxon>Viridiplantae</taxon>
        <taxon>Chlorophyta</taxon>
        <taxon>core chlorophytes</taxon>
        <taxon>Trebouxiophyceae</taxon>
        <taxon>Trebouxiales</taxon>
        <taxon>Trebouxiaceae</taxon>
        <taxon>Myrmecia</taxon>
    </lineage>
</organism>
<keyword evidence="2" id="KW-0812">Transmembrane</keyword>
<evidence type="ECO:0000313" key="3">
    <source>
        <dbReference type="EMBL" id="KAK9820467.1"/>
    </source>
</evidence>